<dbReference type="Proteomes" id="UP001187192">
    <property type="component" value="Unassembled WGS sequence"/>
</dbReference>
<evidence type="ECO:0000313" key="1">
    <source>
        <dbReference type="EMBL" id="GMN63922.1"/>
    </source>
</evidence>
<accession>A0AA88J7D6</accession>
<sequence length="116" mass="12759">MLSSLVYSAVDVQSSRKEATQGSFWQDVSSFSWFPGVRSSWHCIMLCPCLTKPFDLIEDLGAGGTIVETGRAFLLPLREGPRVSRGFCKGCLFKPLGFMNAYKAELIGLITALEFA</sequence>
<dbReference type="EMBL" id="BTGU01000162">
    <property type="protein sequence ID" value="GMN63922.1"/>
    <property type="molecule type" value="Genomic_DNA"/>
</dbReference>
<comment type="caution">
    <text evidence="1">The sequence shown here is derived from an EMBL/GenBank/DDBJ whole genome shotgun (WGS) entry which is preliminary data.</text>
</comment>
<reference evidence="1" key="1">
    <citation type="submission" date="2023-07" db="EMBL/GenBank/DDBJ databases">
        <title>draft genome sequence of fig (Ficus carica).</title>
        <authorList>
            <person name="Takahashi T."/>
            <person name="Nishimura K."/>
        </authorList>
    </citation>
    <scope>NUCLEOTIDE SEQUENCE</scope>
</reference>
<organism evidence="1 2">
    <name type="scientific">Ficus carica</name>
    <name type="common">Common fig</name>
    <dbReference type="NCBI Taxonomy" id="3494"/>
    <lineage>
        <taxon>Eukaryota</taxon>
        <taxon>Viridiplantae</taxon>
        <taxon>Streptophyta</taxon>
        <taxon>Embryophyta</taxon>
        <taxon>Tracheophyta</taxon>
        <taxon>Spermatophyta</taxon>
        <taxon>Magnoliopsida</taxon>
        <taxon>eudicotyledons</taxon>
        <taxon>Gunneridae</taxon>
        <taxon>Pentapetalae</taxon>
        <taxon>rosids</taxon>
        <taxon>fabids</taxon>
        <taxon>Rosales</taxon>
        <taxon>Moraceae</taxon>
        <taxon>Ficeae</taxon>
        <taxon>Ficus</taxon>
    </lineage>
</organism>
<keyword evidence="2" id="KW-1185">Reference proteome</keyword>
<evidence type="ECO:0000313" key="2">
    <source>
        <dbReference type="Proteomes" id="UP001187192"/>
    </source>
</evidence>
<protein>
    <submittedName>
        <fullName evidence="1">Uncharacterized protein</fullName>
    </submittedName>
</protein>
<name>A0AA88J7D6_FICCA</name>
<proteinExistence type="predicted"/>
<dbReference type="AlphaFoldDB" id="A0AA88J7D6"/>
<gene>
    <name evidence="1" type="ORF">TIFTF001_032983</name>
</gene>